<dbReference type="OrthoDB" id="9860at10239"/>
<dbReference type="RefSeq" id="YP_009125174.1">
    <property type="nucleotide sequence ID" value="NC_026594.1"/>
</dbReference>
<gene>
    <name evidence="2" type="primary">ORF71</name>
</gene>
<feature type="domain" description="Tip attachment protein J" evidence="1">
    <location>
        <begin position="202"/>
        <end position="363"/>
    </location>
</feature>
<accession>A0A0A1IVS6</accession>
<evidence type="ECO:0000259" key="1">
    <source>
        <dbReference type="Pfam" id="PF13550"/>
    </source>
</evidence>
<protein>
    <recommendedName>
        <fullName evidence="1">Tip attachment protein J domain-containing protein</fullName>
    </recommendedName>
</protein>
<dbReference type="GeneID" id="23680056"/>
<dbReference type="KEGG" id="vg:23680056"/>
<organism evidence="2 3">
    <name type="scientific">Pseudomonas phage vB_PaeS_PAO1_Ab18</name>
    <dbReference type="NCBI Taxonomy" id="1548905"/>
    <lineage>
        <taxon>Viruses</taxon>
        <taxon>Duplodnaviria</taxon>
        <taxon>Heunggongvirae</taxon>
        <taxon>Uroviricota</taxon>
        <taxon>Caudoviricetes</taxon>
        <taxon>Mesyanzhinovviridae</taxon>
        <taxon>Bradleyvirinae</taxon>
        <taxon>Abidjanvirus</taxon>
        <taxon>Abidjanvirus Ab18</taxon>
        <taxon>Pseudomonas virus Ab18</taxon>
    </lineage>
</organism>
<evidence type="ECO:0000313" key="3">
    <source>
        <dbReference type="Proteomes" id="UP000030226"/>
    </source>
</evidence>
<dbReference type="EMBL" id="LN610577">
    <property type="protein sequence ID" value="CEF89710.1"/>
    <property type="molecule type" value="Genomic_DNA"/>
</dbReference>
<dbReference type="Pfam" id="PF13550">
    <property type="entry name" value="Phage-tail_3"/>
    <property type="match status" value="1"/>
</dbReference>
<dbReference type="InterPro" id="IPR032876">
    <property type="entry name" value="J_dom"/>
</dbReference>
<dbReference type="Proteomes" id="UP000030226">
    <property type="component" value="Segment"/>
</dbReference>
<evidence type="ECO:0000313" key="2">
    <source>
        <dbReference type="EMBL" id="CEF89710.1"/>
    </source>
</evidence>
<proteinExistence type="predicted"/>
<reference evidence="2 3" key="1">
    <citation type="journal article" date="2015" name="PLoS ONE">
        <title>Investigation of a Large Collection of Pseudomonas aeruginosa Bacteriophages Collected from a Single Environmental Source in Abidjan, Cote d'Ivoire.</title>
        <authorList>
            <person name="Essoh C."/>
            <person name="Latino L."/>
            <person name="Midoux C."/>
            <person name="Blouin Y."/>
            <person name="Loukou G."/>
            <person name="Nguetta S.P."/>
            <person name="Lathro S."/>
            <person name="Cablanmian A."/>
            <person name="Kouassi A.K."/>
            <person name="Vergnaud G."/>
            <person name="Pourcel C."/>
        </authorList>
    </citation>
    <scope>NUCLEOTIDE SEQUENCE [LARGE SCALE GENOMIC DNA]</scope>
    <source>
        <strain evidence="2">Ab18</strain>
    </source>
</reference>
<name>A0A0A1IVS6_9CAUD</name>
<keyword evidence="3" id="KW-1185">Reference proteome</keyword>
<sequence length="724" mass="78087">MGGSSKKVTVGYKYYLGIHMVLCHGPVDKVTRIDVDEKVAWSGNSTGGSINVNSPNLFGGESREGGVSGKVDIDMGGPTQGRNSYLRGRLGNDIPAFRGVLSAVLNQVYIGLNPYLKRWAFWASRIHVRQDGIPQWYDEKSEINGDMNPAHIIRECLTDPDWGMGYPESEIDDASFQAAADQMHAEGMGMSLLWDRSVVLEEFIQLVLKHIDASLYVDRVSGKFCLKLVRGGYDPDTLLVLDESSVEKITDFKRSTTGELVNSVTVVYWDASTGKNGSVTVQDIALASLQQATIGTTKQFPGFTNGTLATQAASRTLKALSTPLASATIYANRKAASLNVGDVFVLNWPRYGVTKLIMRVVSVELGSLDNNVVKVKAVEDVFGLSDAVYAPPPPSGWQNPNNPPAPCPYHDAIEAPFWELIQRMGEMEARNVPSTAGYAVVTGVRPSSDASNAKLFTNPTGSAWEEAGTVDFCPTAVLSAGVSPKDTVFAITEGVDLDNVQPDTYAAIGSELVRVIAVSDTSLTVGRGVLDTVATAHPLDTRIFFSDAFFESDSLEYAVGESARLRLLPSTGLGTLDINSATTQSVSIVGRASKPYPPGQFRINGQQYPDSVRGDQAISVSWAHRDRLQQTATLVSEEMGNIGPEAGTTYTCRLLTSSGSVIVTHSGLTSTSDTFTLAEMGSNYGKLRIQLWSVRDGIQSFQTHDWEFTRSGYGSGYGYSYGGV</sequence>